<evidence type="ECO:0000313" key="1">
    <source>
        <dbReference type="EMBL" id="KGH27845.1"/>
    </source>
</evidence>
<dbReference type="RefSeq" id="WP_034371621.1">
    <property type="nucleotide sequence ID" value="NZ_AWOR01000057.1"/>
</dbReference>
<organism evidence="1 2">
    <name type="scientific">Comamonas testosteroni</name>
    <name type="common">Pseudomonas testosteroni</name>
    <dbReference type="NCBI Taxonomy" id="285"/>
    <lineage>
        <taxon>Bacteria</taxon>
        <taxon>Pseudomonadati</taxon>
        <taxon>Pseudomonadota</taxon>
        <taxon>Betaproteobacteria</taxon>
        <taxon>Burkholderiales</taxon>
        <taxon>Comamonadaceae</taxon>
        <taxon>Comamonas</taxon>
    </lineage>
</organism>
<name>A0A096GRL8_COMTE</name>
<sequence length="129" mass="14565">MGQETFRAGTQYGDFKGSAAADRHDHADISDYLEQRGLIKEGEQVFATELYSGEVHTVTQDSKVYVTVMLATGEGYDDIKAAIDSGEPLKVRKVRLEMHLNEFFGLFKRFNICISNHGLLENKEIQFDD</sequence>
<dbReference type="Proteomes" id="UP000029553">
    <property type="component" value="Unassembled WGS sequence"/>
</dbReference>
<reference evidence="1 2" key="1">
    <citation type="submission" date="2013-09" db="EMBL/GenBank/DDBJ databases">
        <title>High correlation between genotypes and phenotypes of environmental bacteria Comamonas testosteroni strains.</title>
        <authorList>
            <person name="Liu L."/>
            <person name="Zhu W."/>
            <person name="Xia X."/>
            <person name="Xu B."/>
            <person name="Luo M."/>
            <person name="Wang G."/>
        </authorList>
    </citation>
    <scope>NUCLEOTIDE SEQUENCE [LARGE SCALE GENOMIC DNA]</scope>
    <source>
        <strain evidence="1 2">JL40</strain>
    </source>
</reference>
<accession>A0A096GRL8</accession>
<dbReference type="AlphaFoldDB" id="A0A096GRL8"/>
<evidence type="ECO:0000313" key="2">
    <source>
        <dbReference type="Proteomes" id="UP000029553"/>
    </source>
</evidence>
<comment type="caution">
    <text evidence="1">The sequence shown here is derived from an EMBL/GenBank/DDBJ whole genome shotgun (WGS) entry which is preliminary data.</text>
</comment>
<protein>
    <submittedName>
        <fullName evidence="1">Uncharacterized protein</fullName>
    </submittedName>
</protein>
<gene>
    <name evidence="1" type="ORF">P353_16990</name>
</gene>
<proteinExistence type="predicted"/>
<dbReference type="EMBL" id="AWOR01000057">
    <property type="protein sequence ID" value="KGH27845.1"/>
    <property type="molecule type" value="Genomic_DNA"/>
</dbReference>